<keyword evidence="2" id="KW-1185">Reference proteome</keyword>
<name>A0AAD5TWE4_9FUNG</name>
<accession>A0AAD5TWE4</accession>
<sequence>MQVDNLFMTKGYNGPNTVSLPDDLYEDPIIKRMQSRDSTPSMDPNLEISEEHLKMWKKRRAFFLKNSAHYRKEKVKDANVNFDLAFGEMKLDPLSSTTVTPSVAFVALGDSMYFHSNALDTINSDSLYGSFSDRIGKTQKNDVMLDATENRHENASLRKVSFQTGIDSLNSSNLLENSLTEIDNKLNAAKRTRK</sequence>
<comment type="caution">
    <text evidence="1">The sequence shown here is derived from an EMBL/GenBank/DDBJ whole genome shotgun (WGS) entry which is preliminary data.</text>
</comment>
<evidence type="ECO:0000313" key="2">
    <source>
        <dbReference type="Proteomes" id="UP001211065"/>
    </source>
</evidence>
<gene>
    <name evidence="1" type="ORF">HK099_007550</name>
</gene>
<feature type="non-terminal residue" evidence="1">
    <location>
        <position position="194"/>
    </location>
</feature>
<dbReference type="Proteomes" id="UP001211065">
    <property type="component" value="Unassembled WGS sequence"/>
</dbReference>
<evidence type="ECO:0000313" key="1">
    <source>
        <dbReference type="EMBL" id="KAJ3213154.1"/>
    </source>
</evidence>
<organism evidence="1 2">
    <name type="scientific">Clydaea vesicula</name>
    <dbReference type="NCBI Taxonomy" id="447962"/>
    <lineage>
        <taxon>Eukaryota</taxon>
        <taxon>Fungi</taxon>
        <taxon>Fungi incertae sedis</taxon>
        <taxon>Chytridiomycota</taxon>
        <taxon>Chytridiomycota incertae sedis</taxon>
        <taxon>Chytridiomycetes</taxon>
        <taxon>Lobulomycetales</taxon>
        <taxon>Lobulomycetaceae</taxon>
        <taxon>Clydaea</taxon>
    </lineage>
</organism>
<reference evidence="1" key="1">
    <citation type="submission" date="2020-05" db="EMBL/GenBank/DDBJ databases">
        <title>Phylogenomic resolution of chytrid fungi.</title>
        <authorList>
            <person name="Stajich J.E."/>
            <person name="Amses K."/>
            <person name="Simmons R."/>
            <person name="Seto K."/>
            <person name="Myers J."/>
            <person name="Bonds A."/>
            <person name="Quandt C.A."/>
            <person name="Barry K."/>
            <person name="Liu P."/>
            <person name="Grigoriev I."/>
            <person name="Longcore J.E."/>
            <person name="James T.Y."/>
        </authorList>
    </citation>
    <scope>NUCLEOTIDE SEQUENCE</scope>
    <source>
        <strain evidence="1">JEL0476</strain>
    </source>
</reference>
<proteinExistence type="predicted"/>
<dbReference type="EMBL" id="JADGJW010000741">
    <property type="protein sequence ID" value="KAJ3213154.1"/>
    <property type="molecule type" value="Genomic_DNA"/>
</dbReference>
<dbReference type="AlphaFoldDB" id="A0AAD5TWE4"/>
<protein>
    <submittedName>
        <fullName evidence="1">Uncharacterized protein</fullName>
    </submittedName>
</protein>